<evidence type="ECO:0000256" key="3">
    <source>
        <dbReference type="ARBA" id="ARBA00022723"/>
    </source>
</evidence>
<keyword evidence="5" id="KW-0411">Iron-sulfur</keyword>
<evidence type="ECO:0000259" key="8">
    <source>
        <dbReference type="Pfam" id="PF00920"/>
    </source>
</evidence>
<dbReference type="PROSITE" id="PS00887">
    <property type="entry name" value="ILVD_EDD_2"/>
    <property type="match status" value="1"/>
</dbReference>
<dbReference type="Proteomes" id="UP000295063">
    <property type="component" value="Unassembled WGS sequence"/>
</dbReference>
<dbReference type="InterPro" id="IPR042096">
    <property type="entry name" value="Dihydro-acid_dehy_C"/>
</dbReference>
<gene>
    <name evidence="10" type="ORF">EV210_111143</name>
</gene>
<keyword evidence="11" id="KW-1185">Reference proteome</keyword>
<dbReference type="PANTHER" id="PTHR43661">
    <property type="entry name" value="D-XYLONATE DEHYDRATASE"/>
    <property type="match status" value="1"/>
</dbReference>
<dbReference type="InterPro" id="IPR020558">
    <property type="entry name" value="DiOHA_6PGluconate_deHydtase_CS"/>
</dbReference>
<evidence type="ECO:0000313" key="10">
    <source>
        <dbReference type="EMBL" id="TCL35677.1"/>
    </source>
</evidence>
<keyword evidence="2" id="KW-0001">2Fe-2S</keyword>
<dbReference type="SUPFAM" id="SSF52016">
    <property type="entry name" value="LeuD/IlvD-like"/>
    <property type="match status" value="1"/>
</dbReference>
<dbReference type="FunFam" id="3.50.30.80:FF:000001">
    <property type="entry name" value="Dihydroxy-acid dehydratase"/>
    <property type="match status" value="1"/>
</dbReference>
<evidence type="ECO:0000256" key="5">
    <source>
        <dbReference type="ARBA" id="ARBA00023014"/>
    </source>
</evidence>
<evidence type="ECO:0000256" key="7">
    <source>
        <dbReference type="ARBA" id="ARBA00023304"/>
    </source>
</evidence>
<dbReference type="Gene3D" id="3.50.30.80">
    <property type="entry name" value="IlvD/EDD C-terminal domain-like"/>
    <property type="match status" value="1"/>
</dbReference>
<sequence length="574" mass="61843">MMMNQRFRDVRSLWLQSDALRLGMNWSEEDTDKMHILVDDVQGDSHPGSFHLDVLNEEACIGVYEAGGKPAKFHVTDICDGWAQGHDGMNYILPSREVIADMVEIHASVVPWDGMILLSGCDKSAPAHLMAAARMDLPAIHIPSGSMRSGPDISTSGLAGPITARAKKGLATQKEIRDYQLTGCPSCGACQFMGTASTMQCMAEALGMALPGTAVMPATFMDIRRMARAAGKAVINLAKQGITAGQILTPAAFENAVKVHAAIGGSTNALIHLPAIAHELDFELDPQLFDRIGQQIKYLTNIQPSGKYVTELFWFAGGIPMIQWLLRDQLDLTVMTVTGNSLGDNLERLWQDGFFDRNRNYLKTYSILPQEIIRSPEQSDKSGSIAVLYGNIAPDGAVVKYSAVAENMHSHTGTAAVFDSEEAAQAAIIEGKIAAGAVVVIRYEGPKGSGMPEMFMTTDAIVFDEKLNGTVALLTDGRFSGASRGPCIGHISPEAVEGGPIALLEDGDLIEIDIPGRRLNVTGVNGKAMDAAEVNEIMASRRLAWKLPEQPPRRGILGRYTRNAVSAMAGAYMK</sequence>
<evidence type="ECO:0000259" key="9">
    <source>
        <dbReference type="Pfam" id="PF24877"/>
    </source>
</evidence>
<dbReference type="PROSITE" id="PS00886">
    <property type="entry name" value="ILVD_EDD_1"/>
    <property type="match status" value="1"/>
</dbReference>
<reference evidence="10 11" key="1">
    <citation type="submission" date="2019-03" db="EMBL/GenBank/DDBJ databases">
        <title>Genomic Encyclopedia of Type Strains, Phase IV (KMG-IV): sequencing the most valuable type-strain genomes for metagenomic binning, comparative biology and taxonomic classification.</title>
        <authorList>
            <person name="Goeker M."/>
        </authorList>
    </citation>
    <scope>NUCLEOTIDE SEQUENCE [LARGE SCALE GENOMIC DNA]</scope>
    <source>
        <strain evidence="10 11">DSM 15969</strain>
    </source>
</reference>
<dbReference type="RefSeq" id="WP_243650591.1">
    <property type="nucleotide sequence ID" value="NZ_SLUI01000011.1"/>
</dbReference>
<keyword evidence="3" id="KW-0479">Metal-binding</keyword>
<comment type="similarity">
    <text evidence="1">Belongs to the IlvD/Edd family.</text>
</comment>
<dbReference type="InterPro" id="IPR037237">
    <property type="entry name" value="IlvD/EDD_N"/>
</dbReference>
<evidence type="ECO:0000256" key="2">
    <source>
        <dbReference type="ARBA" id="ARBA00022714"/>
    </source>
</evidence>
<name>A0A4V2Q8D8_9FIRM</name>
<evidence type="ECO:0000313" key="11">
    <source>
        <dbReference type="Proteomes" id="UP000295063"/>
    </source>
</evidence>
<evidence type="ECO:0000256" key="6">
    <source>
        <dbReference type="ARBA" id="ARBA00023239"/>
    </source>
</evidence>
<protein>
    <submittedName>
        <fullName evidence="10">Dihydroxy-acid dehydratase</fullName>
    </submittedName>
</protein>
<proteinExistence type="inferred from homology"/>
<dbReference type="PANTHER" id="PTHR43661:SF3">
    <property type="entry name" value="D-XYLONATE DEHYDRATASE YAGF-RELATED"/>
    <property type="match status" value="1"/>
</dbReference>
<dbReference type="InterPro" id="IPR000581">
    <property type="entry name" value="ILV_EDD_N"/>
</dbReference>
<evidence type="ECO:0000256" key="4">
    <source>
        <dbReference type="ARBA" id="ARBA00023004"/>
    </source>
</evidence>
<feature type="domain" description="Dihydroxy-acid/6-phosphogluconate dehydratase C-terminal" evidence="9">
    <location>
        <begin position="372"/>
        <end position="571"/>
    </location>
</feature>
<evidence type="ECO:0000256" key="1">
    <source>
        <dbReference type="ARBA" id="ARBA00006486"/>
    </source>
</evidence>
<dbReference type="EMBL" id="SLUI01000011">
    <property type="protein sequence ID" value="TCL35677.1"/>
    <property type="molecule type" value="Genomic_DNA"/>
</dbReference>
<dbReference type="GO" id="GO:0005829">
    <property type="term" value="C:cytosol"/>
    <property type="evidence" value="ECO:0007669"/>
    <property type="project" value="TreeGrafter"/>
</dbReference>
<keyword evidence="4" id="KW-0408">Iron</keyword>
<keyword evidence="7" id="KW-0100">Branched-chain amino acid biosynthesis</keyword>
<comment type="caution">
    <text evidence="10">The sequence shown here is derived from an EMBL/GenBank/DDBJ whole genome shotgun (WGS) entry which is preliminary data.</text>
</comment>
<feature type="domain" description="Dihydroxy-acid/6-phosphogluconate dehydratase N-terminal" evidence="8">
    <location>
        <begin position="35"/>
        <end position="345"/>
    </location>
</feature>
<dbReference type="InterPro" id="IPR056740">
    <property type="entry name" value="ILV_EDD_C"/>
</dbReference>
<keyword evidence="6" id="KW-0456">Lyase</keyword>
<dbReference type="Pfam" id="PF00920">
    <property type="entry name" value="ILVD_EDD_N"/>
    <property type="match status" value="1"/>
</dbReference>
<dbReference type="GO" id="GO:0046872">
    <property type="term" value="F:metal ion binding"/>
    <property type="evidence" value="ECO:0007669"/>
    <property type="project" value="UniProtKB-KW"/>
</dbReference>
<organism evidence="10 11">
    <name type="scientific">Anaerospora hongkongensis</name>
    <dbReference type="NCBI Taxonomy" id="244830"/>
    <lineage>
        <taxon>Bacteria</taxon>
        <taxon>Bacillati</taxon>
        <taxon>Bacillota</taxon>
        <taxon>Negativicutes</taxon>
        <taxon>Selenomonadales</taxon>
        <taxon>Sporomusaceae</taxon>
        <taxon>Anaerospora</taxon>
    </lineage>
</organism>
<keyword evidence="7" id="KW-0028">Amino-acid biosynthesis</keyword>
<accession>A0A4V2Q8D8</accession>
<dbReference type="GO" id="GO:0051537">
    <property type="term" value="F:2 iron, 2 sulfur cluster binding"/>
    <property type="evidence" value="ECO:0007669"/>
    <property type="project" value="UniProtKB-KW"/>
</dbReference>
<dbReference type="SUPFAM" id="SSF143975">
    <property type="entry name" value="IlvD/EDD N-terminal domain-like"/>
    <property type="match status" value="1"/>
</dbReference>
<dbReference type="GO" id="GO:0009082">
    <property type="term" value="P:branched-chain amino acid biosynthetic process"/>
    <property type="evidence" value="ECO:0007669"/>
    <property type="project" value="UniProtKB-KW"/>
</dbReference>
<dbReference type="AlphaFoldDB" id="A0A4V2Q8D8"/>
<dbReference type="GO" id="GO:0016836">
    <property type="term" value="F:hydro-lyase activity"/>
    <property type="evidence" value="ECO:0007669"/>
    <property type="project" value="TreeGrafter"/>
</dbReference>
<dbReference type="Pfam" id="PF24877">
    <property type="entry name" value="ILV_EDD_C"/>
    <property type="match status" value="1"/>
</dbReference>